<comment type="caution">
    <text evidence="1">The sequence shown here is derived from an EMBL/GenBank/DDBJ whole genome shotgun (WGS) entry which is preliminary data.</text>
</comment>
<proteinExistence type="predicted"/>
<organism evidence="1 2">
    <name type="scientific">Tremella mesenterica</name>
    <name type="common">Jelly fungus</name>
    <dbReference type="NCBI Taxonomy" id="5217"/>
    <lineage>
        <taxon>Eukaryota</taxon>
        <taxon>Fungi</taxon>
        <taxon>Dikarya</taxon>
        <taxon>Basidiomycota</taxon>
        <taxon>Agaricomycotina</taxon>
        <taxon>Tremellomycetes</taxon>
        <taxon>Tremellales</taxon>
        <taxon>Tremellaceae</taxon>
        <taxon>Tremella</taxon>
    </lineage>
</organism>
<name>A0A4Q1BN32_TREME</name>
<evidence type="ECO:0000313" key="2">
    <source>
        <dbReference type="Proteomes" id="UP000289152"/>
    </source>
</evidence>
<reference evidence="1 2" key="1">
    <citation type="submission" date="2016-06" db="EMBL/GenBank/DDBJ databases">
        <title>Evolution of pathogenesis and genome organization in the Tremellales.</title>
        <authorList>
            <person name="Cuomo C."/>
            <person name="Litvintseva A."/>
            <person name="Heitman J."/>
            <person name="Chen Y."/>
            <person name="Sun S."/>
            <person name="Springer D."/>
            <person name="Dromer F."/>
            <person name="Young S."/>
            <person name="Zeng Q."/>
            <person name="Chapman S."/>
            <person name="Gujja S."/>
            <person name="Saif S."/>
            <person name="Birren B."/>
        </authorList>
    </citation>
    <scope>NUCLEOTIDE SEQUENCE [LARGE SCALE GENOMIC DNA]</scope>
    <source>
        <strain evidence="1 2">ATCC 28783</strain>
    </source>
</reference>
<dbReference type="InParanoid" id="A0A4Q1BN32"/>
<dbReference type="AlphaFoldDB" id="A0A4Q1BN32"/>
<gene>
    <name evidence="1" type="ORF">M231_03587</name>
</gene>
<accession>A0A4Q1BN32</accession>
<evidence type="ECO:0000313" key="1">
    <source>
        <dbReference type="EMBL" id="RXK39082.1"/>
    </source>
</evidence>
<dbReference type="Proteomes" id="UP000289152">
    <property type="component" value="Unassembled WGS sequence"/>
</dbReference>
<protein>
    <submittedName>
        <fullName evidence="1">Uncharacterized protein</fullName>
    </submittedName>
</protein>
<dbReference type="EMBL" id="SDIL01000036">
    <property type="protein sequence ID" value="RXK39082.1"/>
    <property type="molecule type" value="Genomic_DNA"/>
</dbReference>
<sequence length="256" mass="28894">MPLSFGALSKIVRYAKRNPGRTHSPRKKADESQLPLEYIYLAWDGVSINFREGFVKSGADAALDVIRTLLTSMYPWIIQLGPGARWTVLDEWRWASGSSSSKAPAKMSTQGYIPVIKSEERPARIAGGIFTFLNNEASYSSFITDFSQSVKNNLTERRSLPPTFERLVHLFAGKILWTDRSPSHSLIVLMTNDVERLSMNEHKWKELKDLGENVVILTGRSGGMIDDDLDVTVIQIKGLFKEPDDVLPYRVRRFSA</sequence>
<keyword evidence="2" id="KW-1185">Reference proteome</keyword>
<dbReference type="VEuPathDB" id="FungiDB:TREMEDRAFT_59478"/>